<dbReference type="AlphaFoldDB" id="A0AAW0XTA0"/>
<dbReference type="PROSITE" id="PS51233">
    <property type="entry name" value="VWFD"/>
    <property type="match status" value="1"/>
</dbReference>
<feature type="non-terminal residue" evidence="6">
    <location>
        <position position="474"/>
    </location>
</feature>
<gene>
    <name evidence="6" type="ORF">OTU49_001865</name>
</gene>
<keyword evidence="1" id="KW-1015">Disulfide bond</keyword>
<reference evidence="6 7" key="1">
    <citation type="journal article" date="2024" name="BMC Genomics">
        <title>Genome assembly of redclaw crayfish (Cherax quadricarinatus) provides insights into its immune adaptation and hypoxia tolerance.</title>
        <authorList>
            <person name="Liu Z."/>
            <person name="Zheng J."/>
            <person name="Li H."/>
            <person name="Fang K."/>
            <person name="Wang S."/>
            <person name="He J."/>
            <person name="Zhou D."/>
            <person name="Weng S."/>
            <person name="Chi M."/>
            <person name="Gu Z."/>
            <person name="He J."/>
            <person name="Li F."/>
            <person name="Wang M."/>
        </authorList>
    </citation>
    <scope>NUCLEOTIDE SEQUENCE [LARGE SCALE GENOMIC DNA]</scope>
    <source>
        <strain evidence="6">ZL_2023a</strain>
    </source>
</reference>
<evidence type="ECO:0000313" key="7">
    <source>
        <dbReference type="Proteomes" id="UP001445076"/>
    </source>
</evidence>
<dbReference type="SMART" id="SM00216">
    <property type="entry name" value="VWD"/>
    <property type="match status" value="1"/>
</dbReference>
<evidence type="ECO:0000256" key="1">
    <source>
        <dbReference type="ARBA" id="ARBA00023157"/>
    </source>
</evidence>
<sequence>MASLAVAVVMVMVMAVLTSAVPTAPLAVTTAVSTAASTCQVSYALPKDFICCPLFLEGRVDDYNSCAAGFDTPPDCQKYQTRCLFNDTWYNSGDTIFLLPNKCVKLSCVLPSPDQKILWPRVQVDTVGDDNKCCVLGGQMYDEGAVVATSPCVSVSCRASRWLSTYTLQNCEVFFSIGDPHIKTFDNTIYNYYGKCNYTIVQKGCTGPTTSPPFITSSFKTCKPPFREAASCNGEVTIKHSAGLTVTVYDNATVTVDGNAVDFPYTKDTLFIWQEEYHVNIITFNGFYVSYSKNVVLPSFYVYAPASEMNQGWCGLSGTYNGVAADDFTARGGALTDLATFAASWNTQEYNSGDRCTDLPESAKSLCSTELQQKYTSDCESILQLVTDDCNATTATLESCLEDMCGCDAGQEDICLGNIKHAVELKCAKTRMVMSAPGTPAPTPAPGTPAPGAPGAPAPGAPAPEAPTPAPGAP</sequence>
<feature type="domain" description="VWFD" evidence="5">
    <location>
        <begin position="172"/>
        <end position="357"/>
    </location>
</feature>
<organism evidence="6 7">
    <name type="scientific">Cherax quadricarinatus</name>
    <name type="common">Australian red claw crayfish</name>
    <dbReference type="NCBI Taxonomy" id="27406"/>
    <lineage>
        <taxon>Eukaryota</taxon>
        <taxon>Metazoa</taxon>
        <taxon>Ecdysozoa</taxon>
        <taxon>Arthropoda</taxon>
        <taxon>Crustacea</taxon>
        <taxon>Multicrustacea</taxon>
        <taxon>Malacostraca</taxon>
        <taxon>Eumalacostraca</taxon>
        <taxon>Eucarida</taxon>
        <taxon>Decapoda</taxon>
        <taxon>Pleocyemata</taxon>
        <taxon>Astacidea</taxon>
        <taxon>Parastacoidea</taxon>
        <taxon>Parastacidae</taxon>
        <taxon>Cherax</taxon>
    </lineage>
</organism>
<evidence type="ECO:0000256" key="4">
    <source>
        <dbReference type="SAM" id="SignalP"/>
    </source>
</evidence>
<feature type="signal peptide" evidence="4">
    <location>
        <begin position="1"/>
        <end position="20"/>
    </location>
</feature>
<feature type="compositionally biased region" description="Pro residues" evidence="3">
    <location>
        <begin position="439"/>
        <end position="474"/>
    </location>
</feature>
<evidence type="ECO:0000256" key="2">
    <source>
        <dbReference type="ARBA" id="ARBA00023180"/>
    </source>
</evidence>
<feature type="region of interest" description="Disordered" evidence="3">
    <location>
        <begin position="437"/>
        <end position="474"/>
    </location>
</feature>
<accession>A0AAW0XTA0</accession>
<dbReference type="InterPro" id="IPR050780">
    <property type="entry name" value="Mucin_vWF_Thrombospondin_sf"/>
</dbReference>
<name>A0AAW0XTA0_CHEQU</name>
<dbReference type="PANTHER" id="PTHR11339">
    <property type="entry name" value="EXTRACELLULAR MATRIX GLYCOPROTEIN RELATED"/>
    <property type="match status" value="1"/>
</dbReference>
<dbReference type="InterPro" id="IPR001846">
    <property type="entry name" value="VWF_type-D"/>
</dbReference>
<protein>
    <recommendedName>
        <fullName evidence="5">VWFD domain-containing protein</fullName>
    </recommendedName>
</protein>
<evidence type="ECO:0000256" key="3">
    <source>
        <dbReference type="SAM" id="MobiDB-lite"/>
    </source>
</evidence>
<feature type="chain" id="PRO_5043317858" description="VWFD domain-containing protein" evidence="4">
    <location>
        <begin position="21"/>
        <end position="474"/>
    </location>
</feature>
<keyword evidence="2" id="KW-0325">Glycoprotein</keyword>
<dbReference type="Proteomes" id="UP001445076">
    <property type="component" value="Unassembled WGS sequence"/>
</dbReference>
<dbReference type="Pfam" id="PF00094">
    <property type="entry name" value="VWD"/>
    <property type="match status" value="1"/>
</dbReference>
<evidence type="ECO:0000313" key="6">
    <source>
        <dbReference type="EMBL" id="KAK8742431.1"/>
    </source>
</evidence>
<proteinExistence type="predicted"/>
<keyword evidence="4" id="KW-0732">Signal</keyword>
<evidence type="ECO:0000259" key="5">
    <source>
        <dbReference type="PROSITE" id="PS51233"/>
    </source>
</evidence>
<dbReference type="EMBL" id="JARKIK010000028">
    <property type="protein sequence ID" value="KAK8742431.1"/>
    <property type="molecule type" value="Genomic_DNA"/>
</dbReference>
<comment type="caution">
    <text evidence="6">The sequence shown here is derived from an EMBL/GenBank/DDBJ whole genome shotgun (WGS) entry which is preliminary data.</text>
</comment>
<dbReference type="PANTHER" id="PTHR11339:SF402">
    <property type="entry name" value="VWFD DOMAIN-CONTAINING PROTEIN"/>
    <property type="match status" value="1"/>
</dbReference>
<keyword evidence="7" id="KW-1185">Reference proteome</keyword>